<dbReference type="Pfam" id="PF00702">
    <property type="entry name" value="Hydrolase"/>
    <property type="match status" value="1"/>
</dbReference>
<dbReference type="SFLD" id="SFLDG01129">
    <property type="entry name" value="C1.5:_HAD__Beta-PGM__Phosphata"/>
    <property type="match status" value="1"/>
</dbReference>
<dbReference type="OrthoDB" id="5623813at2"/>
<evidence type="ECO:0000313" key="2">
    <source>
        <dbReference type="Proteomes" id="UP000253250"/>
    </source>
</evidence>
<dbReference type="PANTHER" id="PTHR42896">
    <property type="entry name" value="XYLULOSE-1,5-BISPHOSPHATE (XUBP) PHOSPHATASE"/>
    <property type="match status" value="1"/>
</dbReference>
<dbReference type="SFLD" id="SFLDS00003">
    <property type="entry name" value="Haloacid_Dehalogenase"/>
    <property type="match status" value="1"/>
</dbReference>
<evidence type="ECO:0000313" key="1">
    <source>
        <dbReference type="EMBL" id="RCN56462.1"/>
    </source>
</evidence>
<proteinExistence type="predicted"/>
<dbReference type="InterPro" id="IPR036412">
    <property type="entry name" value="HAD-like_sf"/>
</dbReference>
<accession>A0A368HGS3</accession>
<reference evidence="1 2" key="1">
    <citation type="submission" date="2018-02" db="EMBL/GenBank/DDBJ databases">
        <title>Insights into the biology of acidophilic members of the Acidiferrobacteraceae family derived from comparative genomic analyses.</title>
        <authorList>
            <person name="Issotta F."/>
            <person name="Thyssen C."/>
            <person name="Mena C."/>
            <person name="Moya A."/>
            <person name="Bellenberg S."/>
            <person name="Sproer C."/>
            <person name="Covarrubias P.C."/>
            <person name="Sand W."/>
            <person name="Quatrini R."/>
            <person name="Vera M."/>
        </authorList>
    </citation>
    <scope>NUCLEOTIDE SEQUENCE [LARGE SCALE GENOMIC DNA]</scope>
    <source>
        <strain evidence="2">m-1</strain>
    </source>
</reference>
<dbReference type="GO" id="GO:0016787">
    <property type="term" value="F:hydrolase activity"/>
    <property type="evidence" value="ECO:0007669"/>
    <property type="project" value="InterPro"/>
</dbReference>
<dbReference type="InterPro" id="IPR044999">
    <property type="entry name" value="CbbY-like"/>
</dbReference>
<protein>
    <submittedName>
        <fullName evidence="1">Phosphatase</fullName>
    </submittedName>
</protein>
<organism evidence="1 2">
    <name type="scientific">Acidiferrobacter thiooxydans</name>
    <dbReference type="NCBI Taxonomy" id="163359"/>
    <lineage>
        <taxon>Bacteria</taxon>
        <taxon>Pseudomonadati</taxon>
        <taxon>Pseudomonadota</taxon>
        <taxon>Gammaproteobacteria</taxon>
        <taxon>Acidiferrobacterales</taxon>
        <taxon>Acidiferrobacteraceae</taxon>
        <taxon>Acidiferrobacter</taxon>
    </lineage>
</organism>
<dbReference type="EMBL" id="PSYR01000002">
    <property type="protein sequence ID" value="RCN56462.1"/>
    <property type="molecule type" value="Genomic_DNA"/>
</dbReference>
<dbReference type="SUPFAM" id="SSF56784">
    <property type="entry name" value="HAD-like"/>
    <property type="match status" value="1"/>
</dbReference>
<dbReference type="InterPro" id="IPR006439">
    <property type="entry name" value="HAD-SF_hydro_IA"/>
</dbReference>
<dbReference type="PANTHER" id="PTHR42896:SF2">
    <property type="entry name" value="CBBY-LIKE PROTEIN"/>
    <property type="match status" value="1"/>
</dbReference>
<dbReference type="NCBIfam" id="TIGR01509">
    <property type="entry name" value="HAD-SF-IA-v3"/>
    <property type="match status" value="1"/>
</dbReference>
<keyword evidence="2" id="KW-1185">Reference proteome</keyword>
<dbReference type="SFLD" id="SFLDG01135">
    <property type="entry name" value="C1.5.6:_HAD__Beta-PGM__Phospha"/>
    <property type="match status" value="1"/>
</dbReference>
<dbReference type="PRINTS" id="PR00413">
    <property type="entry name" value="HADHALOGNASE"/>
</dbReference>
<sequence>MLKALIFDVDGTLADTERDGHRVAFNRAFAAEGLPVVWDEALYGRLLAITGGKERLLHFFTHVRPDLRPAGDLDALIRHLHARKTDIYSDLLNTEGVPLRPGIRRLLTEARDRGLRLAIATTTTEKNLEPIWAALGPGARGWFHTVGAGDCVAAKKPAPDVYEYVLAGLGLPAGACLTFEDSENGLRAATGAGLDTVVTVTDYTRAQDFSAALLVVDHLGEPDRPLTRLSGTAFAGGMLDVDALMALKAARA</sequence>
<dbReference type="AlphaFoldDB" id="A0A368HGS3"/>
<dbReference type="Gene3D" id="1.10.150.240">
    <property type="entry name" value="Putative phosphatase, domain 2"/>
    <property type="match status" value="1"/>
</dbReference>
<dbReference type="InterPro" id="IPR023198">
    <property type="entry name" value="PGP-like_dom2"/>
</dbReference>
<comment type="caution">
    <text evidence="1">The sequence shown here is derived from an EMBL/GenBank/DDBJ whole genome shotgun (WGS) entry which is preliminary data.</text>
</comment>
<name>A0A368HGS3_9GAMM</name>
<dbReference type="Gene3D" id="3.40.50.1000">
    <property type="entry name" value="HAD superfamily/HAD-like"/>
    <property type="match status" value="1"/>
</dbReference>
<dbReference type="Proteomes" id="UP000253250">
    <property type="component" value="Unassembled WGS sequence"/>
</dbReference>
<dbReference type="RefSeq" id="WP_114283140.1">
    <property type="nucleotide sequence ID" value="NZ_PSYR01000002.1"/>
</dbReference>
<dbReference type="InterPro" id="IPR023214">
    <property type="entry name" value="HAD_sf"/>
</dbReference>
<gene>
    <name evidence="1" type="ORF">C4900_11680</name>
</gene>
<dbReference type="SFLD" id="SFLDF00035">
    <property type="entry name" value="phosphoglycolate_phosphatase"/>
    <property type="match status" value="1"/>
</dbReference>